<feature type="transmembrane region" description="Helical" evidence="8">
    <location>
        <begin position="440"/>
        <end position="457"/>
    </location>
</feature>
<feature type="transmembrane region" description="Helical" evidence="8">
    <location>
        <begin position="67"/>
        <end position="88"/>
    </location>
</feature>
<comment type="similarity">
    <text evidence="2 8">Belongs to the lactate permease family.</text>
</comment>
<name>K9ZZC8_DEIPD</name>
<comment type="subcellular location">
    <subcellularLocation>
        <location evidence="1 8">Cell membrane</location>
        <topology evidence="1 8">Multi-pass membrane protein</topology>
    </subcellularLocation>
</comment>
<dbReference type="InterPro" id="IPR003804">
    <property type="entry name" value="Lactate_perm"/>
</dbReference>
<gene>
    <name evidence="9" type="ordered locus">Deipe_0990</name>
</gene>
<evidence type="ECO:0000256" key="5">
    <source>
        <dbReference type="ARBA" id="ARBA00022692"/>
    </source>
</evidence>
<dbReference type="EMBL" id="CP003382">
    <property type="protein sequence ID" value="AFZ66554.1"/>
    <property type="molecule type" value="Genomic_DNA"/>
</dbReference>
<evidence type="ECO:0000256" key="8">
    <source>
        <dbReference type="RuleBase" id="RU365092"/>
    </source>
</evidence>
<dbReference type="Pfam" id="PF02652">
    <property type="entry name" value="Lactate_perm"/>
    <property type="match status" value="1"/>
</dbReference>
<organism evidence="9 10">
    <name type="scientific">Deinococcus peraridilitoris (strain DSM 19664 / LMG 22246 / CIP 109416 / KR-200)</name>
    <dbReference type="NCBI Taxonomy" id="937777"/>
    <lineage>
        <taxon>Bacteria</taxon>
        <taxon>Thermotogati</taxon>
        <taxon>Deinococcota</taxon>
        <taxon>Deinococci</taxon>
        <taxon>Deinococcales</taxon>
        <taxon>Deinococcaceae</taxon>
        <taxon>Deinococcus</taxon>
    </lineage>
</organism>
<keyword evidence="6 8" id="KW-1133">Transmembrane helix</keyword>
<dbReference type="HOGENOM" id="CLU_021628_4_0_0"/>
<feature type="transmembrane region" description="Helical" evidence="8">
    <location>
        <begin position="160"/>
        <end position="178"/>
    </location>
</feature>
<feature type="transmembrane region" description="Helical" evidence="8">
    <location>
        <begin position="524"/>
        <end position="542"/>
    </location>
</feature>
<dbReference type="eggNOG" id="COG1620">
    <property type="taxonomic scope" value="Bacteria"/>
</dbReference>
<proteinExistence type="inferred from homology"/>
<feature type="transmembrane region" description="Helical" evidence="8">
    <location>
        <begin position="12"/>
        <end position="30"/>
    </location>
</feature>
<keyword evidence="3 8" id="KW-0813">Transport</keyword>
<dbReference type="KEGG" id="dpd:Deipe_0990"/>
<keyword evidence="7 8" id="KW-0472">Membrane</keyword>
<dbReference type="GO" id="GO:0015129">
    <property type="term" value="F:lactate transmembrane transporter activity"/>
    <property type="evidence" value="ECO:0007669"/>
    <property type="project" value="UniProtKB-UniRule"/>
</dbReference>
<dbReference type="PANTHER" id="PTHR30003">
    <property type="entry name" value="L-LACTATE PERMEASE"/>
    <property type="match status" value="1"/>
</dbReference>
<dbReference type="STRING" id="937777.Deipe_0990"/>
<feature type="transmembrane region" description="Helical" evidence="8">
    <location>
        <begin position="242"/>
        <end position="259"/>
    </location>
</feature>
<protein>
    <recommendedName>
        <fullName evidence="8">L-lactate permease</fullName>
    </recommendedName>
</protein>
<evidence type="ECO:0000256" key="3">
    <source>
        <dbReference type="ARBA" id="ARBA00022448"/>
    </source>
</evidence>
<keyword evidence="4 8" id="KW-1003">Cell membrane</keyword>
<dbReference type="RefSeq" id="WP_015234864.1">
    <property type="nucleotide sequence ID" value="NC_019793.1"/>
</dbReference>
<feature type="transmembrane region" description="Helical" evidence="8">
    <location>
        <begin position="109"/>
        <end position="127"/>
    </location>
</feature>
<accession>K9ZZC8</accession>
<evidence type="ECO:0000256" key="4">
    <source>
        <dbReference type="ARBA" id="ARBA00022475"/>
    </source>
</evidence>
<feature type="transmembrane region" description="Helical" evidence="8">
    <location>
        <begin position="37"/>
        <end position="55"/>
    </location>
</feature>
<dbReference type="AlphaFoldDB" id="K9ZZC8"/>
<comment type="function">
    <text evidence="8">Uptake of L-lactate across the membrane. Can also transport D-lactate and glycolate.</text>
</comment>
<evidence type="ECO:0000313" key="10">
    <source>
        <dbReference type="Proteomes" id="UP000010467"/>
    </source>
</evidence>
<evidence type="ECO:0000256" key="6">
    <source>
        <dbReference type="ARBA" id="ARBA00022989"/>
    </source>
</evidence>
<evidence type="ECO:0000256" key="7">
    <source>
        <dbReference type="ARBA" id="ARBA00023136"/>
    </source>
</evidence>
<dbReference type="PANTHER" id="PTHR30003:SF2">
    <property type="entry name" value="L-LACTATE PERMEASE"/>
    <property type="match status" value="1"/>
</dbReference>
<keyword evidence="10" id="KW-1185">Reference proteome</keyword>
<reference evidence="10" key="1">
    <citation type="submission" date="2012-03" db="EMBL/GenBank/DDBJ databases">
        <title>Complete sequence of chromosome of Deinococcus peraridilitoris DSM 19664.</title>
        <authorList>
            <person name="Lucas S."/>
            <person name="Copeland A."/>
            <person name="Lapidus A."/>
            <person name="Glavina del Rio T."/>
            <person name="Dalin E."/>
            <person name="Tice H."/>
            <person name="Bruce D."/>
            <person name="Goodwin L."/>
            <person name="Pitluck S."/>
            <person name="Peters L."/>
            <person name="Mikhailova N."/>
            <person name="Lu M."/>
            <person name="Kyrpides N."/>
            <person name="Mavromatis K."/>
            <person name="Ivanova N."/>
            <person name="Brettin T."/>
            <person name="Detter J.C."/>
            <person name="Han C."/>
            <person name="Larimer F."/>
            <person name="Land M."/>
            <person name="Hauser L."/>
            <person name="Markowitz V."/>
            <person name="Cheng J.-F."/>
            <person name="Hugenholtz P."/>
            <person name="Woyke T."/>
            <person name="Wu D."/>
            <person name="Pukall R."/>
            <person name="Steenblock K."/>
            <person name="Brambilla E."/>
            <person name="Klenk H.-P."/>
            <person name="Eisen J.A."/>
        </authorList>
    </citation>
    <scope>NUCLEOTIDE SEQUENCE [LARGE SCALE GENOMIC DNA]</scope>
    <source>
        <strain evidence="10">DSM 19664 / LMG 22246 / CIP 109416 / KR-200</strain>
    </source>
</reference>
<keyword evidence="5 8" id="KW-0812">Transmembrane</keyword>
<evidence type="ECO:0000256" key="2">
    <source>
        <dbReference type="ARBA" id="ARBA00010100"/>
    </source>
</evidence>
<dbReference type="OrthoDB" id="9761056at2"/>
<dbReference type="Proteomes" id="UP000010467">
    <property type="component" value="Chromosome"/>
</dbReference>
<feature type="transmembrane region" description="Helical" evidence="8">
    <location>
        <begin position="298"/>
        <end position="321"/>
    </location>
</feature>
<dbReference type="PATRIC" id="fig|937777.3.peg.992"/>
<feature type="transmembrane region" description="Helical" evidence="8">
    <location>
        <begin position="190"/>
        <end position="210"/>
    </location>
</feature>
<evidence type="ECO:0000313" key="9">
    <source>
        <dbReference type="EMBL" id="AFZ66554.1"/>
    </source>
</evidence>
<feature type="transmembrane region" description="Helical" evidence="8">
    <location>
        <begin position="353"/>
        <end position="371"/>
    </location>
</feature>
<dbReference type="GO" id="GO:0015295">
    <property type="term" value="F:solute:proton symporter activity"/>
    <property type="evidence" value="ECO:0007669"/>
    <property type="project" value="TreeGrafter"/>
</dbReference>
<evidence type="ECO:0000256" key="1">
    <source>
        <dbReference type="ARBA" id="ARBA00004651"/>
    </source>
</evidence>
<dbReference type="GO" id="GO:0005886">
    <property type="term" value="C:plasma membrane"/>
    <property type="evidence" value="ECO:0007669"/>
    <property type="project" value="UniProtKB-SubCell"/>
</dbReference>
<sequence>MNDTEIQVTLARWLLSLVPILTLLALLVFLKWKAAEAGAVGMFVAALIAVFAFQTPTQTLAVAGGKGVWDAIFILYVIWPALLLYLITKRAGAFDALRRGIARFTKNELFLVLAFGWIFASFLQGIAGFGTPIAVVAPLLLAFGVRPVFAVAIPLIGHAWANMFGTLGVSWLATSRIVDLQNPDATAFQTALLLWIPNLLAGFTIAWLYGKGAAFKHAWPLVLIVSLLHGGGQLALSQWNPVLSNFIPATLVVAALYPLSRWKRYAEDADIQDRPAMQESRQKEDEQKEPIMGLWMSLLPYVALTVLTVVALVIPAIQSALSRLEVGLPFPEARTALGMTTEAEEPYSPISPLTHPGTFLLLSSLIAWLVYRARGFYSRWAEREQQQGEEQRGLLGEMLQNAVPASLSVVAFLVTSQLLAHSGQTQVLALGISEVAPASVYAFASVLIGIVGAFMTSSNTASNILFSPLHDTVAQAQPGLSQSAVIAGQSVGGATGNAVAPANIVLGTSTTGAGGKEGDVLRRTLPWTGVVALLAGALTILLRGQGGE</sequence>